<dbReference type="PANTHER" id="PTHR36113:SF3">
    <property type="entry name" value="SLL5075 PROTEIN"/>
    <property type="match status" value="1"/>
</dbReference>
<dbReference type="InterPro" id="IPR029068">
    <property type="entry name" value="Glyas_Bleomycin-R_OHBP_Dase"/>
</dbReference>
<comment type="caution">
    <text evidence="1">The sequence shown here is derived from an EMBL/GenBank/DDBJ whole genome shotgun (WGS) entry which is preliminary data.</text>
</comment>
<name>A0A2S6EWS8_LEGPN</name>
<dbReference type="InterPro" id="IPR026275">
    <property type="entry name" value="Glyoxalase/dOase/EhpR"/>
</dbReference>
<dbReference type="PROSITE" id="PS51819">
    <property type="entry name" value="VOC"/>
    <property type="match status" value="1"/>
</dbReference>
<dbReference type="Proteomes" id="UP000239239">
    <property type="component" value="Unassembled WGS sequence"/>
</dbReference>
<dbReference type="CDD" id="cd07261">
    <property type="entry name" value="EhpR_like"/>
    <property type="match status" value="1"/>
</dbReference>
<sequence>MFSDPNLVLFYVKNPAKSEEFYKNLLDTQPVESSPTFAMFVLKTGLRLGLWAKEDIEPQAYQTGGGMELSFQVNSNEMVDEIHKQWSDKEISIIQPPTQMDFGYTFVGVDPDEHRLRIFCLKRT</sequence>
<gene>
    <name evidence="1" type="ORF">C3928_11070</name>
</gene>
<dbReference type="Gene3D" id="3.10.180.10">
    <property type="entry name" value="2,3-Dihydroxybiphenyl 1,2-Dioxygenase, domain 1"/>
    <property type="match status" value="1"/>
</dbReference>
<dbReference type="OrthoDB" id="9806945at2"/>
<dbReference type="InterPro" id="IPR004360">
    <property type="entry name" value="Glyas_Fos-R_dOase_dom"/>
</dbReference>
<dbReference type="Pfam" id="PF00903">
    <property type="entry name" value="Glyoxalase"/>
    <property type="match status" value="1"/>
</dbReference>
<proteinExistence type="predicted"/>
<accession>A0A2S6EWS8</accession>
<dbReference type="RefSeq" id="WP_027227216.1">
    <property type="nucleotide sequence ID" value="NZ_CP017601.1"/>
</dbReference>
<organism evidence="1 2">
    <name type="scientific">Legionella pneumophila</name>
    <dbReference type="NCBI Taxonomy" id="446"/>
    <lineage>
        <taxon>Bacteria</taxon>
        <taxon>Pseudomonadati</taxon>
        <taxon>Pseudomonadota</taxon>
        <taxon>Gammaproteobacteria</taxon>
        <taxon>Legionellales</taxon>
        <taxon>Legionellaceae</taxon>
        <taxon>Legionella</taxon>
    </lineage>
</organism>
<dbReference type="PANTHER" id="PTHR36113">
    <property type="entry name" value="LYASE, PUTATIVE-RELATED-RELATED"/>
    <property type="match status" value="1"/>
</dbReference>
<evidence type="ECO:0000313" key="2">
    <source>
        <dbReference type="Proteomes" id="UP000239239"/>
    </source>
</evidence>
<dbReference type="PIRSF" id="PIRSF039020">
    <property type="entry name" value="EhpR"/>
    <property type="match status" value="1"/>
</dbReference>
<protein>
    <submittedName>
        <fullName evidence="1">Drug:proton antiporter</fullName>
    </submittedName>
</protein>
<reference evidence="1 2" key="1">
    <citation type="submission" date="2018-02" db="EMBL/GenBank/DDBJ databases">
        <title>Draft genome sequences of four Legionella pneumophila clinical strains isolated in Ontario.</title>
        <authorList>
            <person name="Fortuna A."/>
            <person name="Ramnarine R."/>
            <person name="Li A."/>
            <person name="Frantz C."/>
            <person name="Mallo G."/>
        </authorList>
    </citation>
    <scope>NUCLEOTIDE SEQUENCE [LARGE SCALE GENOMIC DNA]</scope>
    <source>
        <strain evidence="1 2">LG61</strain>
    </source>
</reference>
<dbReference type="EMBL" id="PQWY01000016">
    <property type="protein sequence ID" value="PPK29610.1"/>
    <property type="molecule type" value="Genomic_DNA"/>
</dbReference>
<dbReference type="SUPFAM" id="SSF54593">
    <property type="entry name" value="Glyoxalase/Bleomycin resistance protein/Dihydroxybiphenyl dioxygenase"/>
    <property type="match status" value="1"/>
</dbReference>
<dbReference type="InterPro" id="IPR037523">
    <property type="entry name" value="VOC_core"/>
</dbReference>
<dbReference type="InterPro" id="IPR051332">
    <property type="entry name" value="Fosfomycin_Res_Enzymes"/>
</dbReference>
<dbReference type="AlphaFoldDB" id="A0A2S6EWS8"/>
<evidence type="ECO:0000313" key="1">
    <source>
        <dbReference type="EMBL" id="PPK29610.1"/>
    </source>
</evidence>